<dbReference type="OrthoDB" id="10267031at2759"/>
<dbReference type="GO" id="GO:0003743">
    <property type="term" value="F:translation initiation factor activity"/>
    <property type="evidence" value="ECO:0007669"/>
    <property type="project" value="UniProtKB-KW"/>
</dbReference>
<dbReference type="InterPro" id="IPR045237">
    <property type="entry name" value="COPS7/eIF3m"/>
</dbReference>
<dbReference type="Proteomes" id="UP000247498">
    <property type="component" value="Unassembled WGS sequence"/>
</dbReference>
<keyword evidence="3" id="KW-0396">Initiation factor</keyword>
<evidence type="ECO:0000313" key="3">
    <source>
        <dbReference type="EMBL" id="GBF95695.1"/>
    </source>
</evidence>
<evidence type="ECO:0000256" key="1">
    <source>
        <dbReference type="ARBA" id="ARBA00008482"/>
    </source>
</evidence>
<dbReference type="InterPro" id="IPR036390">
    <property type="entry name" value="WH_DNA-bd_sf"/>
</dbReference>
<organism evidence="3 4">
    <name type="scientific">Raphidocelis subcapitata</name>
    <dbReference type="NCBI Taxonomy" id="307507"/>
    <lineage>
        <taxon>Eukaryota</taxon>
        <taxon>Viridiplantae</taxon>
        <taxon>Chlorophyta</taxon>
        <taxon>core chlorophytes</taxon>
        <taxon>Chlorophyceae</taxon>
        <taxon>CS clade</taxon>
        <taxon>Sphaeropleales</taxon>
        <taxon>Selenastraceae</taxon>
        <taxon>Raphidocelis</taxon>
    </lineage>
</organism>
<dbReference type="InterPro" id="IPR000717">
    <property type="entry name" value="PCI_dom"/>
</dbReference>
<gene>
    <name evidence="3" type="ORF">Rsub_08677</name>
</gene>
<keyword evidence="4" id="KW-1185">Reference proteome</keyword>
<dbReference type="SUPFAM" id="SSF46785">
    <property type="entry name" value="Winged helix' DNA-binding domain"/>
    <property type="match status" value="1"/>
</dbReference>
<dbReference type="STRING" id="307507.A0A2V0PF31"/>
<comment type="caution">
    <text evidence="3">The sequence shown here is derived from an EMBL/GenBank/DDBJ whole genome shotgun (WGS) entry which is preliminary data.</text>
</comment>
<keyword evidence="3" id="KW-0648">Protein biosynthesis</keyword>
<proteinExistence type="inferred from homology"/>
<dbReference type="EMBL" id="BDRX01000069">
    <property type="protein sequence ID" value="GBF95695.1"/>
    <property type="molecule type" value="Genomic_DNA"/>
</dbReference>
<dbReference type="GO" id="GO:0002183">
    <property type="term" value="P:cytoplasmic translational initiation"/>
    <property type="evidence" value="ECO:0007669"/>
    <property type="project" value="TreeGrafter"/>
</dbReference>
<dbReference type="PANTHER" id="PTHR15350:SF2">
    <property type="entry name" value="EUKARYOTIC TRANSLATION INITIATION FACTOR 3 SUBUNIT M"/>
    <property type="match status" value="1"/>
</dbReference>
<dbReference type="FunCoup" id="A0A2V0PF31">
    <property type="interactions" value="2475"/>
</dbReference>
<dbReference type="SMART" id="SM00088">
    <property type="entry name" value="PINT"/>
    <property type="match status" value="1"/>
</dbReference>
<sequence length="417" mass="43194">MATVRLAETYEEDSLTAVISFLQNLLSEGKAETPFASECNKLVEANRFDELITLMSSHVGLITSSAAPKDAECCLAVMAHLVKKVVSTSGEDAERAAAGKLAAALSAKVEAPELKLNGLLALYAAAKGPKAKYATLLQALRFAGANRQLALQLAPAVRGHAHEWAQQWGLADGEAHDLYMASAQLLKVVGDRTSQVEYLRLATDALALVGAGDAAGLAAAKAAALQAVKDWIAAPDNFTCDFTGLPAVAQLEKDAAGAPFTKLLAALLEGDMAAYKAAAAPAVLAGVPMTEEACLEKVRLMALLAVASRAAGGAVSLSEVQAALDIPEDQVQPWIVRAIGKRLIEGKIDQVAGTVTATRCLRRAFSSNDWAALAQRLKGLGAGLSAVAERLGVQQQAAQQQHGAAFAGGAKPAGVRA</sequence>
<feature type="domain" description="PCI" evidence="2">
    <location>
        <begin position="289"/>
        <end position="380"/>
    </location>
</feature>
<protein>
    <submittedName>
        <fullName evidence="3">Eukaryotic translation initiation factor 3 subunit M</fullName>
    </submittedName>
</protein>
<dbReference type="GO" id="GO:0005852">
    <property type="term" value="C:eukaryotic translation initiation factor 3 complex"/>
    <property type="evidence" value="ECO:0007669"/>
    <property type="project" value="TreeGrafter"/>
</dbReference>
<comment type="similarity">
    <text evidence="1">Belongs to the CSN7/EIF3M family. CSN7 subfamily.</text>
</comment>
<reference evidence="3 4" key="1">
    <citation type="journal article" date="2018" name="Sci. Rep.">
        <title>Raphidocelis subcapitata (=Pseudokirchneriella subcapitata) provides an insight into genome evolution and environmental adaptations in the Sphaeropleales.</title>
        <authorList>
            <person name="Suzuki S."/>
            <person name="Yamaguchi H."/>
            <person name="Nakajima N."/>
            <person name="Kawachi M."/>
        </authorList>
    </citation>
    <scope>NUCLEOTIDE SEQUENCE [LARGE SCALE GENOMIC DNA]</scope>
    <source>
        <strain evidence="3 4">NIES-35</strain>
    </source>
</reference>
<dbReference type="AlphaFoldDB" id="A0A2V0PF31"/>
<dbReference type="PANTHER" id="PTHR15350">
    <property type="entry name" value="COP9 SIGNALOSOME COMPLEX SUBUNIT 7/DENDRITIC CELL PROTEIN GA17"/>
    <property type="match status" value="1"/>
</dbReference>
<accession>A0A2V0PF31</accession>
<name>A0A2V0PF31_9CHLO</name>
<dbReference type="InParanoid" id="A0A2V0PF31"/>
<evidence type="ECO:0000259" key="2">
    <source>
        <dbReference type="SMART" id="SM00088"/>
    </source>
</evidence>
<evidence type="ECO:0000313" key="4">
    <source>
        <dbReference type="Proteomes" id="UP000247498"/>
    </source>
</evidence>
<dbReference type="Pfam" id="PF01399">
    <property type="entry name" value="PCI"/>
    <property type="match status" value="1"/>
</dbReference>